<dbReference type="Proteomes" id="UP000199017">
    <property type="component" value="Unassembled WGS sequence"/>
</dbReference>
<name>A0A1G8FUH2_9BACI</name>
<keyword evidence="3" id="KW-1185">Reference proteome</keyword>
<sequence length="119" mass="13413">MLHLNNSTVFELSKEPEHWEPFMVEGNEIGKVSWLRQTQNEKGILAAGLWKHHPDEHPNGMPYKTAGNETFYVLSGEAEVETVGGNIIALKEGHSYSFTNGFAGTWKTKKSFVKFFIVS</sequence>
<dbReference type="STRING" id="930129.SAMN05216352_10389"/>
<proteinExistence type="predicted"/>
<feature type="domain" description="(S)-ureidoglycine aminohydrolase cupin" evidence="1">
    <location>
        <begin position="67"/>
        <end position="115"/>
    </location>
</feature>
<dbReference type="AlphaFoldDB" id="A0A1G8FUH2"/>
<dbReference type="RefSeq" id="WP_091582357.1">
    <property type="nucleotide sequence ID" value="NZ_FNDU01000003.1"/>
</dbReference>
<gene>
    <name evidence="2" type="ORF">SAMN05216352_10389</name>
</gene>
<reference evidence="2 3" key="1">
    <citation type="submission" date="2016-10" db="EMBL/GenBank/DDBJ databases">
        <authorList>
            <person name="de Groot N.N."/>
        </authorList>
    </citation>
    <scope>NUCLEOTIDE SEQUENCE [LARGE SCALE GENOMIC DNA]</scope>
    <source>
        <strain evidence="3">P4B,CCM 7963,CECT 7998,DSM 25260,IBRC-M 10614,KCTC 13821</strain>
    </source>
</reference>
<dbReference type="Pfam" id="PF05899">
    <property type="entry name" value="Cupin_3"/>
    <property type="match status" value="1"/>
</dbReference>
<dbReference type="SUPFAM" id="SSF51182">
    <property type="entry name" value="RmlC-like cupins"/>
    <property type="match status" value="1"/>
</dbReference>
<evidence type="ECO:0000259" key="1">
    <source>
        <dbReference type="Pfam" id="PF05899"/>
    </source>
</evidence>
<dbReference type="EMBL" id="FNDU01000003">
    <property type="protein sequence ID" value="SDH85740.1"/>
    <property type="molecule type" value="Genomic_DNA"/>
</dbReference>
<protein>
    <recommendedName>
        <fullName evidence="1">(S)-ureidoglycine aminohydrolase cupin domain-containing protein</fullName>
    </recommendedName>
</protein>
<dbReference type="InterPro" id="IPR014710">
    <property type="entry name" value="RmlC-like_jellyroll"/>
</dbReference>
<dbReference type="OrthoDB" id="9799053at2"/>
<accession>A0A1G8FUH2</accession>
<dbReference type="InterPro" id="IPR008579">
    <property type="entry name" value="UGlyAH_Cupin_dom"/>
</dbReference>
<dbReference type="InterPro" id="IPR011051">
    <property type="entry name" value="RmlC_Cupin_sf"/>
</dbReference>
<dbReference type="Gene3D" id="2.60.120.10">
    <property type="entry name" value="Jelly Rolls"/>
    <property type="match status" value="1"/>
</dbReference>
<evidence type="ECO:0000313" key="2">
    <source>
        <dbReference type="EMBL" id="SDH85740.1"/>
    </source>
</evidence>
<organism evidence="2 3">
    <name type="scientific">Alteribacillus bidgolensis</name>
    <dbReference type="NCBI Taxonomy" id="930129"/>
    <lineage>
        <taxon>Bacteria</taxon>
        <taxon>Bacillati</taxon>
        <taxon>Bacillota</taxon>
        <taxon>Bacilli</taxon>
        <taxon>Bacillales</taxon>
        <taxon>Bacillaceae</taxon>
        <taxon>Alteribacillus</taxon>
    </lineage>
</organism>
<evidence type="ECO:0000313" key="3">
    <source>
        <dbReference type="Proteomes" id="UP000199017"/>
    </source>
</evidence>